<dbReference type="EMBL" id="AP022577">
    <property type="protein sequence ID" value="BBX84171.1"/>
    <property type="molecule type" value="Genomic_DNA"/>
</dbReference>
<accession>A0ABN5YQF7</accession>
<protein>
    <submittedName>
        <fullName evidence="2">Uncharacterized protein</fullName>
    </submittedName>
</protein>
<feature type="region of interest" description="Disordered" evidence="1">
    <location>
        <begin position="1"/>
        <end position="21"/>
    </location>
</feature>
<gene>
    <name evidence="2" type="ORF">MAUB_18930</name>
    <name evidence="3" type="ORF">MAUB_20440</name>
</gene>
<sequence length="72" mass="8136">MHVDHPAGFTHLEHQSVRSDERIRAGIERPGPERLHGGVEFLAITDTCDFDNDVMPRVSTSLSIRRVETPSR</sequence>
<evidence type="ECO:0000313" key="3">
    <source>
        <dbReference type="EMBL" id="BBX84171.1"/>
    </source>
</evidence>
<evidence type="ECO:0000313" key="2">
    <source>
        <dbReference type="EMBL" id="BBX84020.1"/>
    </source>
</evidence>
<name>A0ABN5YQF7_9MYCO</name>
<reference evidence="2" key="2">
    <citation type="submission" date="2020-02" db="EMBL/GenBank/DDBJ databases">
        <authorList>
            <person name="Matsumoto Y."/>
            <person name="Kinjo T."/>
            <person name="Motooka D."/>
            <person name="Nabeya D."/>
            <person name="Jung N."/>
            <person name="Uechi K."/>
            <person name="Horii T."/>
            <person name="Iida T."/>
            <person name="Fujita J."/>
            <person name="Nakamura S."/>
        </authorList>
    </citation>
    <scope>NUCLEOTIDE SEQUENCE</scope>
    <source>
        <strain evidence="2">JCM 15296</strain>
    </source>
</reference>
<keyword evidence="4" id="KW-1185">Reference proteome</keyword>
<dbReference type="EMBL" id="AP022577">
    <property type="protein sequence ID" value="BBX84020.1"/>
    <property type="molecule type" value="Genomic_DNA"/>
</dbReference>
<evidence type="ECO:0000313" key="4">
    <source>
        <dbReference type="Proteomes" id="UP000465609"/>
    </source>
</evidence>
<proteinExistence type="predicted"/>
<evidence type="ECO:0000256" key="1">
    <source>
        <dbReference type="SAM" id="MobiDB-lite"/>
    </source>
</evidence>
<reference evidence="2 4" key="1">
    <citation type="journal article" date="2019" name="Emerg. Microbes Infect.">
        <title>Comprehensive subspecies identification of 175 nontuberculous mycobacteria species based on 7547 genomic profiles.</title>
        <authorList>
            <person name="Matsumoto Y."/>
            <person name="Kinjo T."/>
            <person name="Motooka D."/>
            <person name="Nabeya D."/>
            <person name="Jung N."/>
            <person name="Uechi K."/>
            <person name="Horii T."/>
            <person name="Iida T."/>
            <person name="Fujita J."/>
            <person name="Nakamura S."/>
        </authorList>
    </citation>
    <scope>NUCLEOTIDE SEQUENCE [LARGE SCALE GENOMIC DNA]</scope>
    <source>
        <strain evidence="2 4">JCM 15296</strain>
    </source>
</reference>
<organism evidence="2 4">
    <name type="scientific">Mycolicibacterium aubagnense</name>
    <dbReference type="NCBI Taxonomy" id="319707"/>
    <lineage>
        <taxon>Bacteria</taxon>
        <taxon>Bacillati</taxon>
        <taxon>Actinomycetota</taxon>
        <taxon>Actinomycetes</taxon>
        <taxon>Mycobacteriales</taxon>
        <taxon>Mycobacteriaceae</taxon>
        <taxon>Mycolicibacterium</taxon>
    </lineage>
</organism>
<dbReference type="Proteomes" id="UP000465609">
    <property type="component" value="Chromosome"/>
</dbReference>